<gene>
    <name evidence="1" type="ORF">NMSP_1102</name>
</gene>
<accession>A0A2Z2HPP3</accession>
<evidence type="ECO:0000313" key="1">
    <source>
        <dbReference type="EMBL" id="ARS64719.1"/>
    </source>
</evidence>
<name>A0A2Z2HPP3_9ARCH</name>
<keyword evidence="2" id="KW-1185">Reference proteome</keyword>
<dbReference type="KEGG" id="nct:NMSP_1102"/>
<dbReference type="GeneID" id="32901555"/>
<organism evidence="1 2">
    <name type="scientific">Candidatus Nitrosomarinus catalinensis</name>
    <dbReference type="NCBI Taxonomy" id="1898749"/>
    <lineage>
        <taxon>Archaea</taxon>
        <taxon>Nitrososphaerota</taxon>
        <taxon>Nitrososphaeria</taxon>
        <taxon>Nitrosopumilales</taxon>
        <taxon>Nitrosopumilaceae</taxon>
        <taxon>Candidatus Nitrosomarinus</taxon>
    </lineage>
</organism>
<protein>
    <submittedName>
        <fullName evidence="1">Uncharacterized protein</fullName>
    </submittedName>
</protein>
<sequence>MTKLDPIVEKLIREATNKLEKRNVSLQNSIDDFEKELPKHESFPTSKDMLTSYIGIYQNEIAVNTSILEILGKADEILLRYDVEN</sequence>
<dbReference type="AlphaFoldDB" id="A0A2Z2HPP3"/>
<evidence type="ECO:0000313" key="2">
    <source>
        <dbReference type="Proteomes" id="UP000249949"/>
    </source>
</evidence>
<proteinExistence type="predicted"/>
<dbReference type="RefSeq" id="WP_086907777.1">
    <property type="nucleotide sequence ID" value="NZ_CP021324.1"/>
</dbReference>
<dbReference type="EMBL" id="CP021324">
    <property type="protein sequence ID" value="ARS64719.1"/>
    <property type="molecule type" value="Genomic_DNA"/>
</dbReference>
<dbReference type="OrthoDB" id="374506at2157"/>
<reference evidence="1 2" key="1">
    <citation type="journal article" date="2017" name="Environ. Microbiol.">
        <title>Genome and epigenome of a novel marine Thaumarchaeota strain suggest viral infection, phosphorothioation DNA modification and multiple restriction systems.</title>
        <authorList>
            <person name="Ahlgren N.A."/>
            <person name="Chen Y."/>
            <person name="Needham D.M."/>
            <person name="Parada A.E."/>
            <person name="Sachdeva R."/>
            <person name="Trinh V."/>
            <person name="Chen T."/>
            <person name="Fuhrman J.A."/>
        </authorList>
    </citation>
    <scope>NUCLEOTIDE SEQUENCE [LARGE SCALE GENOMIC DNA]</scope>
    <source>
        <strain evidence="1 2">SPOT01</strain>
    </source>
</reference>
<dbReference type="Proteomes" id="UP000249949">
    <property type="component" value="Chromosome"/>
</dbReference>